<organism evidence="2">
    <name type="scientific">marine metagenome</name>
    <dbReference type="NCBI Taxonomy" id="408172"/>
    <lineage>
        <taxon>unclassified sequences</taxon>
        <taxon>metagenomes</taxon>
        <taxon>ecological metagenomes</taxon>
    </lineage>
</organism>
<dbReference type="Gene3D" id="1.10.540.10">
    <property type="entry name" value="Acyl-CoA dehydrogenase/oxidase, N-terminal domain"/>
    <property type="match status" value="1"/>
</dbReference>
<protein>
    <recommendedName>
        <fullName evidence="1">Acyl-CoA dehydrogenase/oxidase N-terminal domain-containing protein</fullName>
    </recommendedName>
</protein>
<dbReference type="InterPro" id="IPR009100">
    <property type="entry name" value="AcylCoA_DH/oxidase_NM_dom_sf"/>
</dbReference>
<feature type="non-terminal residue" evidence="2">
    <location>
        <position position="66"/>
    </location>
</feature>
<proteinExistence type="predicted"/>
<dbReference type="GO" id="GO:0016627">
    <property type="term" value="F:oxidoreductase activity, acting on the CH-CH group of donors"/>
    <property type="evidence" value="ECO:0007669"/>
    <property type="project" value="InterPro"/>
</dbReference>
<evidence type="ECO:0000313" key="2">
    <source>
        <dbReference type="EMBL" id="SVD68157.1"/>
    </source>
</evidence>
<dbReference type="EMBL" id="UINC01166289">
    <property type="protein sequence ID" value="SVD68157.1"/>
    <property type="molecule type" value="Genomic_DNA"/>
</dbReference>
<dbReference type="AlphaFoldDB" id="A0A382XAG0"/>
<dbReference type="Pfam" id="PF02771">
    <property type="entry name" value="Acyl-CoA_dh_N"/>
    <property type="match status" value="1"/>
</dbReference>
<gene>
    <name evidence="2" type="ORF">METZ01_LOCUS421011</name>
</gene>
<dbReference type="InterPro" id="IPR013786">
    <property type="entry name" value="AcylCoA_DH/ox_N"/>
</dbReference>
<reference evidence="2" key="1">
    <citation type="submission" date="2018-05" db="EMBL/GenBank/DDBJ databases">
        <authorList>
            <person name="Lanie J.A."/>
            <person name="Ng W.-L."/>
            <person name="Kazmierczak K.M."/>
            <person name="Andrzejewski T.M."/>
            <person name="Davidsen T.M."/>
            <person name="Wayne K.J."/>
            <person name="Tettelin H."/>
            <person name="Glass J.I."/>
            <person name="Rusch D."/>
            <person name="Podicherti R."/>
            <person name="Tsui H.-C.T."/>
            <person name="Winkler M.E."/>
        </authorList>
    </citation>
    <scope>NUCLEOTIDE SEQUENCE</scope>
</reference>
<dbReference type="InterPro" id="IPR037069">
    <property type="entry name" value="AcylCoA_DH/ox_N_sf"/>
</dbReference>
<evidence type="ECO:0000259" key="1">
    <source>
        <dbReference type="Pfam" id="PF02771"/>
    </source>
</evidence>
<dbReference type="SUPFAM" id="SSF56645">
    <property type="entry name" value="Acyl-CoA dehydrogenase NM domain-like"/>
    <property type="match status" value="1"/>
</dbReference>
<name>A0A382XAG0_9ZZZZ</name>
<dbReference type="GO" id="GO:0050660">
    <property type="term" value="F:flavin adenine dinucleotide binding"/>
    <property type="evidence" value="ECO:0007669"/>
    <property type="project" value="InterPro"/>
</dbReference>
<feature type="domain" description="Acyl-CoA dehydrogenase/oxidase N-terminal" evidence="1">
    <location>
        <begin position="17"/>
        <end position="66"/>
    </location>
</feature>
<sequence length="66" mass="7560">MKLDGLDYLNLSSHLNEHECMVQHSTREFANKEIIPIIDEHFEKGTFPDVLISKIANMGFFGINLP</sequence>
<accession>A0A382XAG0</accession>